<feature type="transmembrane region" description="Helical" evidence="2">
    <location>
        <begin position="6"/>
        <end position="25"/>
    </location>
</feature>
<evidence type="ECO:0000313" key="4">
    <source>
        <dbReference type="Proteomes" id="UP000198601"/>
    </source>
</evidence>
<evidence type="ECO:0000313" key="3">
    <source>
        <dbReference type="EMBL" id="SCW77145.1"/>
    </source>
</evidence>
<keyword evidence="2" id="KW-1133">Transmembrane helix</keyword>
<evidence type="ECO:0000256" key="1">
    <source>
        <dbReference type="SAM" id="MobiDB-lite"/>
    </source>
</evidence>
<dbReference type="EMBL" id="FMTT01000044">
    <property type="protein sequence ID" value="SCW77145.1"/>
    <property type="molecule type" value="Genomic_DNA"/>
</dbReference>
<evidence type="ECO:0000256" key="2">
    <source>
        <dbReference type="SAM" id="Phobius"/>
    </source>
</evidence>
<name>A0A1G4T8L2_9BACL</name>
<sequence>MKRKAIVGFSISIAICVSIAFIFYSKHASPTNTSKDPSSTEQASNTPEVQKNSNVASSFSIPGTLYVQKNTASLLLIYFI</sequence>
<gene>
    <name evidence="3" type="ORF">SAMN04487970_10443</name>
</gene>
<protein>
    <submittedName>
        <fullName evidence="3">Uncharacterized protein</fullName>
    </submittedName>
</protein>
<keyword evidence="2" id="KW-0812">Transmembrane</keyword>
<dbReference type="AlphaFoldDB" id="A0A1G4T8L2"/>
<accession>A0A1G4T8L2</accession>
<reference evidence="4" key="1">
    <citation type="submission" date="2016-10" db="EMBL/GenBank/DDBJ databases">
        <authorList>
            <person name="Varghese N."/>
            <person name="Submissions S."/>
        </authorList>
    </citation>
    <scope>NUCLEOTIDE SEQUENCE [LARGE SCALE GENOMIC DNA]</scope>
    <source>
        <strain evidence="4">CGMCC 1.8946</strain>
    </source>
</reference>
<keyword evidence="4" id="KW-1185">Reference proteome</keyword>
<organism evidence="3 4">
    <name type="scientific">Paenibacillus tianmuensis</name>
    <dbReference type="NCBI Taxonomy" id="624147"/>
    <lineage>
        <taxon>Bacteria</taxon>
        <taxon>Bacillati</taxon>
        <taxon>Bacillota</taxon>
        <taxon>Bacilli</taxon>
        <taxon>Bacillales</taxon>
        <taxon>Paenibacillaceae</taxon>
        <taxon>Paenibacillus</taxon>
    </lineage>
</organism>
<feature type="region of interest" description="Disordered" evidence="1">
    <location>
        <begin position="29"/>
        <end position="54"/>
    </location>
</feature>
<keyword evidence="2" id="KW-0472">Membrane</keyword>
<proteinExistence type="predicted"/>
<dbReference type="Proteomes" id="UP000198601">
    <property type="component" value="Unassembled WGS sequence"/>
</dbReference>